<evidence type="ECO:0000313" key="2">
    <source>
        <dbReference type="EMBL" id="KAJ1151932.1"/>
    </source>
</evidence>
<gene>
    <name evidence="2" type="ORF">NDU88_004711</name>
</gene>
<proteinExistence type="predicted"/>
<feature type="compositionally biased region" description="Basic and acidic residues" evidence="1">
    <location>
        <begin position="42"/>
        <end position="52"/>
    </location>
</feature>
<name>A0AAV7RH02_PLEWA</name>
<evidence type="ECO:0000256" key="1">
    <source>
        <dbReference type="SAM" id="MobiDB-lite"/>
    </source>
</evidence>
<sequence>MRTLRGVESVLREDYERERERQAKKPATFLEKRGSHRYGSRQGEEEKTLKGGGWKKEKILEGEISMLGTNAI</sequence>
<feature type="region of interest" description="Disordered" evidence="1">
    <location>
        <begin position="33"/>
        <end position="52"/>
    </location>
</feature>
<dbReference type="AlphaFoldDB" id="A0AAV7RH02"/>
<keyword evidence="3" id="KW-1185">Reference proteome</keyword>
<protein>
    <submittedName>
        <fullName evidence="2">Uncharacterized protein</fullName>
    </submittedName>
</protein>
<comment type="caution">
    <text evidence="2">The sequence shown here is derived from an EMBL/GenBank/DDBJ whole genome shotgun (WGS) entry which is preliminary data.</text>
</comment>
<dbReference type="EMBL" id="JANPWB010000009">
    <property type="protein sequence ID" value="KAJ1151932.1"/>
    <property type="molecule type" value="Genomic_DNA"/>
</dbReference>
<accession>A0AAV7RH02</accession>
<organism evidence="2 3">
    <name type="scientific">Pleurodeles waltl</name>
    <name type="common">Iberian ribbed newt</name>
    <dbReference type="NCBI Taxonomy" id="8319"/>
    <lineage>
        <taxon>Eukaryota</taxon>
        <taxon>Metazoa</taxon>
        <taxon>Chordata</taxon>
        <taxon>Craniata</taxon>
        <taxon>Vertebrata</taxon>
        <taxon>Euteleostomi</taxon>
        <taxon>Amphibia</taxon>
        <taxon>Batrachia</taxon>
        <taxon>Caudata</taxon>
        <taxon>Salamandroidea</taxon>
        <taxon>Salamandridae</taxon>
        <taxon>Pleurodelinae</taxon>
        <taxon>Pleurodeles</taxon>
    </lineage>
</organism>
<evidence type="ECO:0000313" key="3">
    <source>
        <dbReference type="Proteomes" id="UP001066276"/>
    </source>
</evidence>
<dbReference type="Proteomes" id="UP001066276">
    <property type="component" value="Chromosome 5"/>
</dbReference>
<reference evidence="2" key="1">
    <citation type="journal article" date="2022" name="bioRxiv">
        <title>Sequencing and chromosome-scale assembly of the giantPleurodeles waltlgenome.</title>
        <authorList>
            <person name="Brown T."/>
            <person name="Elewa A."/>
            <person name="Iarovenko S."/>
            <person name="Subramanian E."/>
            <person name="Araus A.J."/>
            <person name="Petzold A."/>
            <person name="Susuki M."/>
            <person name="Suzuki K.-i.T."/>
            <person name="Hayashi T."/>
            <person name="Toyoda A."/>
            <person name="Oliveira C."/>
            <person name="Osipova E."/>
            <person name="Leigh N.D."/>
            <person name="Simon A."/>
            <person name="Yun M.H."/>
        </authorList>
    </citation>
    <scope>NUCLEOTIDE SEQUENCE</scope>
    <source>
        <strain evidence="2">20211129_DDA</strain>
        <tissue evidence="2">Liver</tissue>
    </source>
</reference>